<dbReference type="AlphaFoldDB" id="A0A110B7B2"/>
<name>A0A110B7B2_HALHR</name>
<dbReference type="Proteomes" id="UP000218890">
    <property type="component" value="Chromosome"/>
</dbReference>
<dbReference type="Pfam" id="PF04754">
    <property type="entry name" value="Transposase_31"/>
    <property type="match status" value="1"/>
</dbReference>
<dbReference type="InterPro" id="IPR006842">
    <property type="entry name" value="Transposase_31"/>
</dbReference>
<protein>
    <submittedName>
        <fullName evidence="3">Mobile element protein</fullName>
    </submittedName>
</protein>
<reference evidence="3" key="1">
    <citation type="submission" date="2016-02" db="EMBL/GenBank/DDBJ databases">
        <title>Halorhodospira halochloris DSM-1059 complete genome, version 2.</title>
        <authorList>
            <person name="Tsukatani Y."/>
        </authorList>
    </citation>
    <scope>NUCLEOTIDE SEQUENCE</scope>
    <source>
        <strain evidence="3">DSM 1059</strain>
    </source>
</reference>
<feature type="domain" description="Transposase (putative) YhgA-like" evidence="2">
    <location>
        <begin position="7"/>
        <end position="186"/>
    </location>
</feature>
<evidence type="ECO:0000313" key="3">
    <source>
        <dbReference type="EMBL" id="BAU58663.1"/>
    </source>
</evidence>
<dbReference type="PANTHER" id="PTHR34611">
    <property type="match status" value="1"/>
</dbReference>
<dbReference type="KEGG" id="hhk:HH1059_19630"/>
<dbReference type="RefSeq" id="WP_096409991.1">
    <property type="nucleotide sequence ID" value="NZ_AP017372.2"/>
</dbReference>
<evidence type="ECO:0000256" key="1">
    <source>
        <dbReference type="SAM" id="MobiDB-lite"/>
    </source>
</evidence>
<keyword evidence="4" id="KW-1185">Reference proteome</keyword>
<evidence type="ECO:0000313" key="4">
    <source>
        <dbReference type="Proteomes" id="UP000218890"/>
    </source>
</evidence>
<evidence type="ECO:0000259" key="2">
    <source>
        <dbReference type="Pfam" id="PF04754"/>
    </source>
</evidence>
<accession>A0A110B7B2</accession>
<dbReference type="GO" id="GO:0006310">
    <property type="term" value="P:DNA recombination"/>
    <property type="evidence" value="ECO:0007669"/>
    <property type="project" value="TreeGrafter"/>
</dbReference>
<dbReference type="OrthoDB" id="932587at2"/>
<proteinExistence type="predicted"/>
<organism evidence="3 4">
    <name type="scientific">Halorhodospira halochloris</name>
    <name type="common">Ectothiorhodospira halochloris</name>
    <dbReference type="NCBI Taxonomy" id="1052"/>
    <lineage>
        <taxon>Bacteria</taxon>
        <taxon>Pseudomonadati</taxon>
        <taxon>Pseudomonadota</taxon>
        <taxon>Gammaproteobacteria</taxon>
        <taxon>Chromatiales</taxon>
        <taxon>Ectothiorhodospiraceae</taxon>
        <taxon>Halorhodospira</taxon>
    </lineage>
</organism>
<feature type="region of interest" description="Disordered" evidence="1">
    <location>
        <begin position="259"/>
        <end position="288"/>
    </location>
</feature>
<dbReference type="PANTHER" id="PTHR34611:SF2">
    <property type="entry name" value="INACTIVE RECOMBINATION-PROMOTING NUCLEASE-LIKE PROTEIN RPNE-RELATED"/>
    <property type="match status" value="1"/>
</dbReference>
<dbReference type="InterPro" id="IPR051699">
    <property type="entry name" value="Rpn/YhgA-like_nuclease"/>
</dbReference>
<dbReference type="GO" id="GO:1990238">
    <property type="term" value="F:double-stranded DNA endonuclease activity"/>
    <property type="evidence" value="ECO:0007669"/>
    <property type="project" value="TreeGrafter"/>
</dbReference>
<sequence length="344" mass="40061">MADHPKTPHDSLIQKLLESPQRASVVLRENMPKAVRERLVDDLPEPLPGSFVEPNLRKTYSDRLFRAWLQDGCPVFIYVLIEHKSDPEPKTPLQLLGYMQRIWLRYVEDKREGQAERARNLPPIIPLVIYNGSREWNMPLSLLDCIKADEQIRQLQSHFGYQLRHLRADEADESYSQDPQVRSVFRAMAWAYLESLSRDQLEKLLEDLPSGHPLEKPLLVYLIQVHGNTIEQSDLNYAVTQNRSGERAEELTMAVAEEWRQEGRKEGRQEGRKEGWKEGSQEGQQRGRLEAKASDLLRLIERKFGSQAKRLYKERVENASLEQLDHWFDRAIDAARVENVFAED</sequence>
<dbReference type="EMBL" id="AP017372">
    <property type="protein sequence ID" value="BAU58663.1"/>
    <property type="molecule type" value="Genomic_DNA"/>
</dbReference>
<gene>
    <name evidence="3" type="ORF">HH1059_19630</name>
</gene>